<protein>
    <recommendedName>
        <fullName evidence="4">Alpha/beta hydrolase</fullName>
    </recommendedName>
</protein>
<keyword evidence="3" id="KW-1185">Reference proteome</keyword>
<dbReference type="SUPFAM" id="SSF53474">
    <property type="entry name" value="alpha/beta-Hydrolases"/>
    <property type="match status" value="1"/>
</dbReference>
<dbReference type="RefSeq" id="WP_171225209.1">
    <property type="nucleotide sequence ID" value="NZ_CP053085.1"/>
</dbReference>
<proteinExistence type="predicted"/>
<name>A0A6M4IPV5_9BACT</name>
<gene>
    <name evidence="2" type="ORF">HKW67_09770</name>
</gene>
<dbReference type="AlphaFoldDB" id="A0A6M4IPV5"/>
<feature type="chain" id="PRO_5026858878" description="Alpha/beta hydrolase" evidence="1">
    <location>
        <begin position="26"/>
        <end position="315"/>
    </location>
</feature>
<accession>A0A6M4IPV5</accession>
<evidence type="ECO:0008006" key="4">
    <source>
        <dbReference type="Google" id="ProtNLM"/>
    </source>
</evidence>
<dbReference type="EMBL" id="CP053085">
    <property type="protein sequence ID" value="QJR35779.1"/>
    <property type="molecule type" value="Genomic_DNA"/>
</dbReference>
<feature type="signal peptide" evidence="1">
    <location>
        <begin position="1"/>
        <end position="25"/>
    </location>
</feature>
<dbReference type="KEGG" id="ggr:HKW67_09770"/>
<dbReference type="Gene3D" id="3.40.50.1820">
    <property type="entry name" value="alpha/beta hydrolase"/>
    <property type="match status" value="1"/>
</dbReference>
<evidence type="ECO:0000313" key="3">
    <source>
        <dbReference type="Proteomes" id="UP000500938"/>
    </source>
</evidence>
<sequence length="315" mass="33742">MHRCGKTASSIFIVALLWPPPSASAQGVPVAPPPAPAPQQASPMVESTRLHERLTPRALGGTTRSFTGPAGKPVEIWIPDRVRSRDAFDVVVHFHGAAWLPEQAVAALESRTVAVVLNLGAGSGIYDRSFADPAAFDTLLATVTREVAAVTDRPSRVGRVTLVGFSAGHGAVRAILREPRHLARVDAVLLLDGMHTSYVPAGQVLAAGGMLDPLNLVSLTAFARAAAYGDKRMLITHSEIFPGTYASTTETADWTLLSMALVRKPVLKWGPRGMQQLSEVHARNFRVLGFAGTTAPDHIDQLHAMPELLKRLLSR</sequence>
<evidence type="ECO:0000256" key="1">
    <source>
        <dbReference type="SAM" id="SignalP"/>
    </source>
</evidence>
<dbReference type="InterPro" id="IPR029058">
    <property type="entry name" value="AB_hydrolase_fold"/>
</dbReference>
<dbReference type="Proteomes" id="UP000500938">
    <property type="component" value="Chromosome"/>
</dbReference>
<evidence type="ECO:0000313" key="2">
    <source>
        <dbReference type="EMBL" id="QJR35779.1"/>
    </source>
</evidence>
<organism evidence="2 3">
    <name type="scientific">Gemmatimonas groenlandica</name>
    <dbReference type="NCBI Taxonomy" id="2732249"/>
    <lineage>
        <taxon>Bacteria</taxon>
        <taxon>Pseudomonadati</taxon>
        <taxon>Gemmatimonadota</taxon>
        <taxon>Gemmatimonadia</taxon>
        <taxon>Gemmatimonadales</taxon>
        <taxon>Gemmatimonadaceae</taxon>
        <taxon>Gemmatimonas</taxon>
    </lineage>
</organism>
<reference evidence="2 3" key="1">
    <citation type="submission" date="2020-05" db="EMBL/GenBank/DDBJ databases">
        <title>Complete genome sequence of Gemmatimonas greenlandica TET16.</title>
        <authorList>
            <person name="Zeng Y."/>
        </authorList>
    </citation>
    <scope>NUCLEOTIDE SEQUENCE [LARGE SCALE GENOMIC DNA]</scope>
    <source>
        <strain evidence="2 3">TET16</strain>
    </source>
</reference>
<keyword evidence="1" id="KW-0732">Signal</keyword>